<keyword evidence="2" id="KW-0046">Antibiotic resistance</keyword>
<dbReference type="GO" id="GO:0046677">
    <property type="term" value="P:response to antibiotic"/>
    <property type="evidence" value="ECO:0007669"/>
    <property type="project" value="UniProtKB-KW"/>
</dbReference>
<dbReference type="GO" id="GO:0070566">
    <property type="term" value="F:adenylyltransferase activity"/>
    <property type="evidence" value="ECO:0007669"/>
    <property type="project" value="InterPro"/>
</dbReference>
<sequence length="255" mass="29009">MDYQLITDRLTEESRKIFGENLTGVYLHGSLAMGCFNPDKSDIDLIIVTEEAPTEEQKLQLMEQTVRLNELAPEKGIEMSLVKRSCCEKVVHPIPFELHFSPMHLKWFQENPGDYVRNMKGTDPDLAGHFMIIRHYGICLWGAAVSEVFGEVPREMYFESIMNDIASTGEDIRENPIYVILNLCRVLGYAEEGLVLSKKAGGEWGVRNVDEKYTGLILEALECYSGEKKMWIEENAAGEFYEYMLGRIAVAHVSL</sequence>
<dbReference type="GeneID" id="86056930"/>
<comment type="caution">
    <text evidence="6">The sequence shown here is derived from an EMBL/GenBank/DDBJ whole genome shotgun (WGS) entry which is preliminary data.</text>
</comment>
<evidence type="ECO:0000256" key="1">
    <source>
        <dbReference type="ARBA" id="ARBA00022679"/>
    </source>
</evidence>
<dbReference type="Gene3D" id="3.30.460.10">
    <property type="entry name" value="Beta Polymerase, domain 2"/>
    <property type="match status" value="1"/>
</dbReference>
<evidence type="ECO:0000259" key="5">
    <source>
        <dbReference type="Pfam" id="PF13427"/>
    </source>
</evidence>
<dbReference type="InterPro" id="IPR025184">
    <property type="entry name" value="AadA_C"/>
</dbReference>
<dbReference type="EMBL" id="VUMI01000102">
    <property type="protein sequence ID" value="MSS92013.1"/>
    <property type="molecule type" value="Genomic_DNA"/>
</dbReference>
<keyword evidence="7" id="KW-1185">Reference proteome</keyword>
<dbReference type="RefSeq" id="WP_154468338.1">
    <property type="nucleotide sequence ID" value="NZ_VUMI01000102.1"/>
</dbReference>
<dbReference type="Pfam" id="PF13427">
    <property type="entry name" value="AadA_C"/>
    <property type="match status" value="1"/>
</dbReference>
<dbReference type="Pfam" id="PF01909">
    <property type="entry name" value="NTP_transf_2"/>
    <property type="match status" value="1"/>
</dbReference>
<evidence type="ECO:0000256" key="2">
    <source>
        <dbReference type="ARBA" id="ARBA00023251"/>
    </source>
</evidence>
<evidence type="ECO:0000259" key="4">
    <source>
        <dbReference type="Pfam" id="PF01909"/>
    </source>
</evidence>
<keyword evidence="1" id="KW-0808">Transferase</keyword>
<dbReference type="Proteomes" id="UP000436047">
    <property type="component" value="Unassembled WGS sequence"/>
</dbReference>
<dbReference type="CDD" id="cd05403">
    <property type="entry name" value="NT_KNTase_like"/>
    <property type="match status" value="1"/>
</dbReference>
<reference evidence="6 7" key="1">
    <citation type="submission" date="2019-08" db="EMBL/GenBank/DDBJ databases">
        <title>In-depth cultivation of the pig gut microbiome towards novel bacterial diversity and tailored functional studies.</title>
        <authorList>
            <person name="Wylensek D."/>
            <person name="Hitch T.C.A."/>
            <person name="Clavel T."/>
        </authorList>
    </citation>
    <scope>NUCLEOTIDE SEQUENCE [LARGE SCALE GENOMIC DNA]</scope>
    <source>
        <strain evidence="6 7">WCA-389-WT-23B</strain>
    </source>
</reference>
<gene>
    <name evidence="6" type="ORF">FYJ45_28555</name>
</gene>
<comment type="catalytic activity">
    <reaction evidence="3">
        <text>spectinomycin + ATP = 9-O-adenylylspectinomycin + diphosphate</text>
        <dbReference type="Rhea" id="RHEA:63228"/>
        <dbReference type="ChEBI" id="CHEBI:30616"/>
        <dbReference type="ChEBI" id="CHEBI:33019"/>
        <dbReference type="ChEBI" id="CHEBI:146260"/>
        <dbReference type="ChEBI" id="CHEBI:146261"/>
    </reaction>
</comment>
<dbReference type="SUPFAM" id="SSF81301">
    <property type="entry name" value="Nucleotidyltransferase"/>
    <property type="match status" value="1"/>
</dbReference>
<protein>
    <submittedName>
        <fullName evidence="6">DUF4111 domain-containing protein</fullName>
    </submittedName>
</protein>
<dbReference type="InterPro" id="IPR024172">
    <property type="entry name" value="AadA/Aad9"/>
</dbReference>
<accession>A0A6N7WN38</accession>
<feature type="domain" description="Adenylyltransferase AadA C-terminal" evidence="5">
    <location>
        <begin position="147"/>
        <end position="245"/>
    </location>
</feature>
<evidence type="ECO:0000256" key="3">
    <source>
        <dbReference type="ARBA" id="ARBA00047831"/>
    </source>
</evidence>
<dbReference type="InterPro" id="IPR043519">
    <property type="entry name" value="NT_sf"/>
</dbReference>
<name>A0A6N7WN38_9FIRM</name>
<dbReference type="AlphaFoldDB" id="A0A6N7WN38"/>
<dbReference type="PIRSF" id="PIRSF000819">
    <property type="entry name" value="Streptomycin_3-adenylyltransf"/>
    <property type="match status" value="1"/>
</dbReference>
<feature type="domain" description="Polymerase nucleotidyl transferase" evidence="4">
    <location>
        <begin position="16"/>
        <end position="70"/>
    </location>
</feature>
<evidence type="ECO:0000313" key="6">
    <source>
        <dbReference type="EMBL" id="MSS92013.1"/>
    </source>
</evidence>
<proteinExistence type="predicted"/>
<evidence type="ECO:0000313" key="7">
    <source>
        <dbReference type="Proteomes" id="UP000436047"/>
    </source>
</evidence>
<organism evidence="6 7">
    <name type="scientific">Eisenbergiella porci</name>
    <dbReference type="NCBI Taxonomy" id="2652274"/>
    <lineage>
        <taxon>Bacteria</taxon>
        <taxon>Bacillati</taxon>
        <taxon>Bacillota</taxon>
        <taxon>Clostridia</taxon>
        <taxon>Lachnospirales</taxon>
        <taxon>Lachnospiraceae</taxon>
        <taxon>Eisenbergiella</taxon>
    </lineage>
</organism>
<dbReference type="InterPro" id="IPR002934">
    <property type="entry name" value="Polymerase_NTP_transf_dom"/>
</dbReference>